<evidence type="ECO:0000259" key="11">
    <source>
        <dbReference type="Pfam" id="PF23598"/>
    </source>
</evidence>
<keyword evidence="4" id="KW-0547">Nucleotide-binding</keyword>
<dbReference type="InterPro" id="IPR032675">
    <property type="entry name" value="LRR_dom_sf"/>
</dbReference>
<keyword evidence="3" id="KW-0677">Repeat</keyword>
<feature type="region of interest" description="Disordered" evidence="7">
    <location>
        <begin position="591"/>
        <end position="629"/>
    </location>
</feature>
<evidence type="ECO:0000256" key="2">
    <source>
        <dbReference type="ARBA" id="ARBA00022614"/>
    </source>
</evidence>
<dbReference type="Pfam" id="PF00931">
    <property type="entry name" value="NB-ARC"/>
    <property type="match status" value="3"/>
</dbReference>
<gene>
    <name evidence="12" type="primary">P0666G10.129</name>
</gene>
<dbReference type="Pfam" id="PF18052">
    <property type="entry name" value="Rx_N"/>
    <property type="match status" value="1"/>
</dbReference>
<feature type="domain" description="NB-ARC" evidence="8">
    <location>
        <begin position="398"/>
        <end position="566"/>
    </location>
</feature>
<evidence type="ECO:0000259" key="8">
    <source>
        <dbReference type="Pfam" id="PF00931"/>
    </source>
</evidence>
<reference evidence="13" key="1">
    <citation type="journal article" date="2005" name="Nature">
        <title>The map-based sequence of the rice genome.</title>
        <authorList>
            <consortium name="International rice genome sequencing project (IRGSP)"/>
            <person name="Matsumoto T."/>
            <person name="Wu J."/>
            <person name="Kanamori H."/>
            <person name="Katayose Y."/>
            <person name="Fujisawa M."/>
            <person name="Namiki N."/>
            <person name="Mizuno H."/>
            <person name="Yamamoto K."/>
            <person name="Antonio B.A."/>
            <person name="Baba T."/>
            <person name="Sakata K."/>
            <person name="Nagamura Y."/>
            <person name="Aoki H."/>
            <person name="Arikawa K."/>
            <person name="Arita K."/>
            <person name="Bito T."/>
            <person name="Chiden Y."/>
            <person name="Fujitsuka N."/>
            <person name="Fukunaka R."/>
            <person name="Hamada M."/>
            <person name="Harada C."/>
            <person name="Hayashi A."/>
            <person name="Hijishita S."/>
            <person name="Honda M."/>
            <person name="Hosokawa S."/>
            <person name="Ichikawa Y."/>
            <person name="Idonuma A."/>
            <person name="Iijima M."/>
            <person name="Ikeda M."/>
            <person name="Ikeno M."/>
            <person name="Ito K."/>
            <person name="Ito S."/>
            <person name="Ito T."/>
            <person name="Ito Y."/>
            <person name="Ito Y."/>
            <person name="Iwabuchi A."/>
            <person name="Kamiya K."/>
            <person name="Karasawa W."/>
            <person name="Kurita K."/>
            <person name="Katagiri S."/>
            <person name="Kikuta A."/>
            <person name="Kobayashi H."/>
            <person name="Kobayashi N."/>
            <person name="Machita K."/>
            <person name="Maehara T."/>
            <person name="Masukawa M."/>
            <person name="Mizubayashi T."/>
            <person name="Mukai Y."/>
            <person name="Nagasaki H."/>
            <person name="Nagata Y."/>
            <person name="Naito S."/>
            <person name="Nakashima M."/>
            <person name="Nakama Y."/>
            <person name="Nakamichi Y."/>
            <person name="Nakamura M."/>
            <person name="Meguro A."/>
            <person name="Negishi M."/>
            <person name="Ohta I."/>
            <person name="Ohta T."/>
            <person name="Okamoto M."/>
            <person name="Ono N."/>
            <person name="Saji S."/>
            <person name="Sakaguchi M."/>
            <person name="Sakai K."/>
            <person name="Shibata M."/>
            <person name="Shimokawa T."/>
            <person name="Song J."/>
            <person name="Takazaki Y."/>
            <person name="Terasawa K."/>
            <person name="Tsugane M."/>
            <person name="Tsuji K."/>
            <person name="Ueda S."/>
            <person name="Waki K."/>
            <person name="Yamagata H."/>
            <person name="Yamamoto M."/>
            <person name="Yamamoto S."/>
            <person name="Yamane H."/>
            <person name="Yoshiki S."/>
            <person name="Yoshihara R."/>
            <person name="Yukawa K."/>
            <person name="Zhong H."/>
            <person name="Yano M."/>
            <person name="Yuan Q."/>
            <person name="Ouyang S."/>
            <person name="Liu J."/>
            <person name="Jones K.M."/>
            <person name="Gansberger K."/>
            <person name="Moffat K."/>
            <person name="Hill J."/>
            <person name="Bera J."/>
            <person name="Fadrosh D."/>
            <person name="Jin S."/>
            <person name="Johri S."/>
            <person name="Kim M."/>
            <person name="Overton L."/>
            <person name="Reardon M."/>
            <person name="Tsitrin T."/>
            <person name="Vuong H."/>
            <person name="Weaver B."/>
            <person name="Ciecko A."/>
            <person name="Tallon L."/>
            <person name="Jackson J."/>
            <person name="Pai G."/>
            <person name="Aken S.V."/>
            <person name="Utterback T."/>
            <person name="Reidmuller S."/>
            <person name="Feldblyum T."/>
            <person name="Hsiao J."/>
            <person name="Zismann V."/>
            <person name="Iobst S."/>
            <person name="de Vazeille A.R."/>
            <person name="Buell C.R."/>
            <person name="Ying K."/>
            <person name="Li Y."/>
            <person name="Lu T."/>
            <person name="Huang Y."/>
            <person name="Zhao Q."/>
            <person name="Feng Q."/>
            <person name="Zhang L."/>
            <person name="Zhu J."/>
            <person name="Weng Q."/>
            <person name="Mu J."/>
            <person name="Lu Y."/>
            <person name="Fan D."/>
            <person name="Liu Y."/>
            <person name="Guan J."/>
            <person name="Zhang Y."/>
            <person name="Yu S."/>
            <person name="Liu X."/>
            <person name="Zhang Y."/>
            <person name="Hong G."/>
            <person name="Han B."/>
            <person name="Choisne N."/>
            <person name="Demange N."/>
            <person name="Orjeda G."/>
            <person name="Samain S."/>
            <person name="Cattolico L."/>
            <person name="Pelletier E."/>
            <person name="Couloux A."/>
            <person name="Segurens B."/>
            <person name="Wincker P."/>
            <person name="D'Hont A."/>
            <person name="Scarpelli C."/>
            <person name="Weissenbach J."/>
            <person name="Salanoubat M."/>
            <person name="Quetier F."/>
            <person name="Yu Y."/>
            <person name="Kim H.R."/>
            <person name="Rambo T."/>
            <person name="Currie J."/>
            <person name="Collura K."/>
            <person name="Luo M."/>
            <person name="Yang T."/>
            <person name="Ammiraju J.S.S."/>
            <person name="Engler F."/>
            <person name="Soderlund C."/>
            <person name="Wing R.A."/>
            <person name="Palmer L.E."/>
            <person name="de la Bastide M."/>
            <person name="Spiegel L."/>
            <person name="Nascimento L."/>
            <person name="Zutavern T."/>
            <person name="O'Shaughnessy A."/>
            <person name="Dike S."/>
            <person name="Dedhia N."/>
            <person name="Preston R."/>
            <person name="Balija V."/>
            <person name="McCombie W.R."/>
            <person name="Chow T."/>
            <person name="Chen H."/>
            <person name="Chung M."/>
            <person name="Chen C."/>
            <person name="Shaw J."/>
            <person name="Wu H."/>
            <person name="Hsiao K."/>
            <person name="Chao Y."/>
            <person name="Chu M."/>
            <person name="Cheng C."/>
            <person name="Hour A."/>
            <person name="Lee P."/>
            <person name="Lin S."/>
            <person name="Lin Y."/>
            <person name="Liou J."/>
            <person name="Liu S."/>
            <person name="Hsing Y."/>
            <person name="Raghuvanshi S."/>
            <person name="Mohanty A."/>
            <person name="Bharti A.K."/>
            <person name="Gaur A."/>
            <person name="Gupta V."/>
            <person name="Kumar D."/>
            <person name="Ravi V."/>
            <person name="Vij S."/>
            <person name="Kapur A."/>
            <person name="Khurana P."/>
            <person name="Khurana P."/>
            <person name="Khurana J.P."/>
            <person name="Tyagi A.K."/>
            <person name="Gaikwad K."/>
            <person name="Singh A."/>
            <person name="Dalal V."/>
            <person name="Srivastava S."/>
            <person name="Dixit A."/>
            <person name="Pal A.K."/>
            <person name="Ghazi I.A."/>
            <person name="Yadav M."/>
            <person name="Pandit A."/>
            <person name="Bhargava A."/>
            <person name="Sureshbabu K."/>
            <person name="Batra K."/>
            <person name="Sharma T.R."/>
            <person name="Mohapatra T."/>
            <person name="Singh N.K."/>
            <person name="Messing J."/>
            <person name="Nelson A.B."/>
            <person name="Fuks G."/>
            <person name="Kavchok S."/>
            <person name="Keizer G."/>
            <person name="Linton E."/>
            <person name="Llaca V."/>
            <person name="Song R."/>
            <person name="Tanyolac B."/>
            <person name="Young S."/>
            <person name="Ho-Il K."/>
            <person name="Hahn J.H."/>
            <person name="Sangsakoo G."/>
            <person name="Vanavichit A."/>
            <person name="de Mattos Luiz.A.T."/>
            <person name="Zimmer P.D."/>
            <person name="Malone G."/>
            <person name="Dellagostin O."/>
            <person name="de Oliveira A.C."/>
            <person name="Bevan M."/>
            <person name="Bancroft I."/>
            <person name="Minx P."/>
            <person name="Cordum H."/>
            <person name="Wilson R."/>
            <person name="Cheng Z."/>
            <person name="Jin W."/>
            <person name="Jiang J."/>
            <person name="Leong S.A."/>
            <person name="Iwama H."/>
            <person name="Gojobori T."/>
            <person name="Itoh T."/>
            <person name="Niimura Y."/>
            <person name="Fujii Y."/>
            <person name="Habara T."/>
            <person name="Sakai H."/>
            <person name="Sato Y."/>
            <person name="Wilson G."/>
            <person name="Kumar K."/>
            <person name="McCouch S."/>
            <person name="Juretic N."/>
            <person name="Hoen D."/>
            <person name="Wright S."/>
            <person name="Bruskiewich R."/>
            <person name="Bureau T."/>
            <person name="Miyao A."/>
            <person name="Hirochika H."/>
            <person name="Nishikawa T."/>
            <person name="Kadowaki K."/>
            <person name="Sugiura M."/>
            <person name="Burr B."/>
            <person name="Sasaki T."/>
        </authorList>
    </citation>
    <scope>NUCLEOTIDE SEQUENCE [LARGE SCALE GENOMIC DNA]</scope>
    <source>
        <strain evidence="13">cv. Nipponbare</strain>
    </source>
</reference>
<dbReference type="InterPro" id="IPR036388">
    <property type="entry name" value="WH-like_DNA-bd_sf"/>
</dbReference>
<dbReference type="InterPro" id="IPR044974">
    <property type="entry name" value="Disease_R_plants"/>
</dbReference>
<dbReference type="PANTHER" id="PTHR23155">
    <property type="entry name" value="DISEASE RESISTANCE PROTEIN RP"/>
    <property type="match status" value="1"/>
</dbReference>
<evidence type="ECO:0000256" key="7">
    <source>
        <dbReference type="SAM" id="MobiDB-lite"/>
    </source>
</evidence>
<feature type="domain" description="Disease resistance R13L4/SHOC-2-like LRR" evidence="11">
    <location>
        <begin position="1081"/>
        <end position="1181"/>
    </location>
</feature>
<dbReference type="Gene3D" id="1.20.5.4130">
    <property type="match status" value="1"/>
</dbReference>
<keyword evidence="2" id="KW-0433">Leucine-rich repeat</keyword>
<dbReference type="GO" id="GO:0002758">
    <property type="term" value="P:innate immune response-activating signaling pathway"/>
    <property type="evidence" value="ECO:0007669"/>
    <property type="project" value="UniProtKB-ARBA"/>
</dbReference>
<feature type="domain" description="NB-ARC" evidence="8">
    <location>
        <begin position="183"/>
        <end position="344"/>
    </location>
</feature>
<dbReference type="FunFam" id="1.10.10.10:FF:000322">
    <property type="entry name" value="Probable disease resistance protein At1g63360"/>
    <property type="match status" value="1"/>
</dbReference>
<evidence type="ECO:0000256" key="4">
    <source>
        <dbReference type="ARBA" id="ARBA00022741"/>
    </source>
</evidence>
<evidence type="ECO:0000256" key="5">
    <source>
        <dbReference type="ARBA" id="ARBA00022821"/>
    </source>
</evidence>
<dbReference type="InterPro" id="IPR058922">
    <property type="entry name" value="WHD_DRP"/>
</dbReference>
<evidence type="ECO:0000313" key="13">
    <source>
        <dbReference type="Proteomes" id="UP000000763"/>
    </source>
</evidence>
<dbReference type="Proteomes" id="UP000000763">
    <property type="component" value="Chromosome 8"/>
</dbReference>
<dbReference type="GO" id="GO:0042742">
    <property type="term" value="P:defense response to bacterium"/>
    <property type="evidence" value="ECO:0007669"/>
    <property type="project" value="UniProtKB-ARBA"/>
</dbReference>
<feature type="compositionally biased region" description="Polar residues" evidence="7">
    <location>
        <begin position="591"/>
        <end position="608"/>
    </location>
</feature>
<dbReference type="InterPro" id="IPR041118">
    <property type="entry name" value="Rx_N"/>
</dbReference>
<feature type="compositionally biased region" description="Basic and acidic residues" evidence="7">
    <location>
        <begin position="469"/>
        <end position="487"/>
    </location>
</feature>
<dbReference type="InterPro" id="IPR042197">
    <property type="entry name" value="Apaf_helical"/>
</dbReference>
<comment type="similarity">
    <text evidence="1">Belongs to the disease resistance NB-LRR family.</text>
</comment>
<feature type="region of interest" description="Disordered" evidence="7">
    <location>
        <begin position="469"/>
        <end position="506"/>
    </location>
</feature>
<dbReference type="PANTHER" id="PTHR23155:SF1114">
    <property type="entry name" value="OS02G0475500 PROTEIN"/>
    <property type="match status" value="1"/>
</dbReference>
<dbReference type="Gene3D" id="1.10.8.430">
    <property type="entry name" value="Helical domain of apoptotic protease-activating factors"/>
    <property type="match status" value="1"/>
</dbReference>
<dbReference type="PRINTS" id="PR00364">
    <property type="entry name" value="DISEASERSIST"/>
</dbReference>
<sequence>MEATVVSVGKSVLDGALSYAKSAIAEEVTLQLGVQQDQGFIKDELEMMLSFLRAADKEQGHNEVFQTWVKQVRDVAYDVEDCLQDYVVRLEKPSWWRRRLSCTTLRERHRIATVMKEMRGKVEDVSLRNSRYKLLGGPAAASEPSPLTAAELQSTTFDDIEATRVAKQQEKVDLVDLITKDGDGLQEIAVWGTSGATGVASVVWVAYQKVKDRFPECHAWVKVMHPFDAKEFIGSLVRQFKANSHEGTSNTPQGTPSGVSALNEMEAKDYNLLDDFCKYVANKKYLIALNGLCNIEEWDWIKTYLPNKHNGSRILVCTPQAEVAICWKNKDGYKVSEIRQEGSFVTPLYVFYEEVKDSPTEQTDKTKSSSNATASTEGRKSPPVPNERKDPESQVIDLISKGGQVIAVWGMENDGVRRTALVRKVYERSVDRFLRHAWFGMTSQFNHDELVMELARQLNPDNCEDTCLKKKEDSQDTEGSTHRKQQEDGQNSSNKSKRGTTESTRNSLTTILSGHKCLLVFDKISSNAEWDSIRKSLPIESNADSRIIVTTKDSNVAIYCSGEKQYTYNYKLGSQNDGTAVGSEWVGLDSNEINSETKPSMASSSTGGDNHPEGLRESSSPSLNKDPNAAVKKLTRCTAMVPKRSRTVVAAEEAQLMIGRRNEKDKLIKMLDSGCDAKHRVISVISVWGMGGIGKTTLVKSIYQSSELEKLGFERRAWVPVSRPFRRIELLRILAQRLVKDSPGKKVESTPGLARSGLSMMGSKELIDKLKQDLTGKKYLIVLDDLSTTTEWDFIKTIFPENSSSRIIVTTRPKLVAQHCSEEEEYMHRIGDLKDKDALDLFLDKFLIYLFGNYKVCKKGDESELKPDMMDILKKNPDMIAEAELIVKKCGRLPLAIVAVGGFLSTRPPNIREWRKFSDHISTELDENPSLEMIKKILISSYEGLSYHLKSCFLYLSIFPEDHDIRYGRLLRRWIAEGYSRAKRNNNAEKEAEEQFTALLNKSMIQQSRTVTTGKTGFCQVHDLMREISIAKSEEENLVLVLDEHSISSSKDKVRHLVISQSWSREQKKNNDMQNIVDVSHIRSLTVFGEWKSFFLSKKMRMLRVLDLEDTDGLEDHDIVPIGKLHHLKYLSLRGSATILNLPSSFGNLLNLETLDIRGTWVTKLPATIGRLQNLKYLHAGMPPDDEDDTRSWVPTPPSAILEAFREYWTNQEEVGMGIKLFVSVLMFLISGWLRNMDLFGVKVPRRIGRLRSIHTLSVVNISRGKAMLKNLKKLTQLRKLGVTGINKNNCEELCSVIVKHGCLQSLLLRAEGKDGLEGCLDGLSPPPKDLESLQLYGNLVKLPEWVKELENLQKLSLRSTNLEADATMQVLGGLPMLDILRLQDKACKENELRFHPDCFTNLRALELISWGSLKSVIFEEGATPKLEVLLVDHCSSIDEAGFPGIENLATLKEVSLQGYYYTEFKKKLQQQLNMIEPRPNLRIL</sequence>
<dbReference type="GO" id="GO:0009626">
    <property type="term" value="P:plant-type hypersensitive response"/>
    <property type="evidence" value="ECO:0007669"/>
    <property type="project" value="UniProtKB-ARBA"/>
</dbReference>
<dbReference type="EMBL" id="AP004592">
    <property type="protein sequence ID" value="BAD33147.1"/>
    <property type="molecule type" value="Genomic_DNA"/>
</dbReference>
<feature type="domain" description="Disease resistance protein winged helix" evidence="10">
    <location>
        <begin position="958"/>
        <end position="1028"/>
    </location>
</feature>
<dbReference type="Pfam" id="PF23598">
    <property type="entry name" value="LRR_14"/>
    <property type="match status" value="2"/>
</dbReference>
<feature type="domain" description="Disease resistance N-terminal" evidence="9">
    <location>
        <begin position="16"/>
        <end position="99"/>
    </location>
</feature>
<dbReference type="SUPFAM" id="SSF52058">
    <property type="entry name" value="L domain-like"/>
    <property type="match status" value="1"/>
</dbReference>
<name>Q69U98_ORYSJ</name>
<accession>Q69U98</accession>
<dbReference type="Gene3D" id="3.40.50.300">
    <property type="entry name" value="P-loop containing nucleotide triphosphate hydrolases"/>
    <property type="match status" value="3"/>
</dbReference>
<dbReference type="SUPFAM" id="SSF52540">
    <property type="entry name" value="P-loop containing nucleoside triphosphate hydrolases"/>
    <property type="match status" value="3"/>
</dbReference>
<dbReference type="InterPro" id="IPR002182">
    <property type="entry name" value="NB-ARC"/>
</dbReference>
<feature type="region of interest" description="Disordered" evidence="7">
    <location>
        <begin position="359"/>
        <end position="392"/>
    </location>
</feature>
<feature type="domain" description="NB-ARC" evidence="8">
    <location>
        <begin position="662"/>
        <end position="844"/>
    </location>
</feature>
<protein>
    <submittedName>
        <fullName evidence="12">Pi-b protein</fullName>
    </submittedName>
</protein>
<evidence type="ECO:0000256" key="6">
    <source>
        <dbReference type="ARBA" id="ARBA00023054"/>
    </source>
</evidence>
<dbReference type="GO" id="GO:0043531">
    <property type="term" value="F:ADP binding"/>
    <property type="evidence" value="ECO:0007669"/>
    <property type="project" value="InterPro"/>
</dbReference>
<keyword evidence="6" id="KW-0175">Coiled coil</keyword>
<evidence type="ECO:0000259" key="10">
    <source>
        <dbReference type="Pfam" id="PF23559"/>
    </source>
</evidence>
<proteinExistence type="inferred from homology"/>
<dbReference type="Gene3D" id="3.80.10.10">
    <property type="entry name" value="Ribonuclease Inhibitor"/>
    <property type="match status" value="1"/>
</dbReference>
<feature type="domain" description="Disease resistance R13L4/SHOC-2-like LRR" evidence="11">
    <location>
        <begin position="1241"/>
        <end position="1470"/>
    </location>
</feature>
<organism evidence="12 13">
    <name type="scientific">Oryza sativa subsp. japonica</name>
    <name type="common">Rice</name>
    <dbReference type="NCBI Taxonomy" id="39947"/>
    <lineage>
        <taxon>Eukaryota</taxon>
        <taxon>Viridiplantae</taxon>
        <taxon>Streptophyta</taxon>
        <taxon>Embryophyta</taxon>
        <taxon>Tracheophyta</taxon>
        <taxon>Spermatophyta</taxon>
        <taxon>Magnoliopsida</taxon>
        <taxon>Liliopsida</taxon>
        <taxon>Poales</taxon>
        <taxon>Poaceae</taxon>
        <taxon>BOP clade</taxon>
        <taxon>Oryzoideae</taxon>
        <taxon>Oryzeae</taxon>
        <taxon>Oryzinae</taxon>
        <taxon>Oryza</taxon>
        <taxon>Oryza sativa</taxon>
    </lineage>
</organism>
<dbReference type="InterPro" id="IPR038005">
    <property type="entry name" value="RX-like_CC"/>
</dbReference>
<dbReference type="InterPro" id="IPR027417">
    <property type="entry name" value="P-loop_NTPase"/>
</dbReference>
<dbReference type="Pfam" id="PF23559">
    <property type="entry name" value="WHD_DRP"/>
    <property type="match status" value="1"/>
</dbReference>
<evidence type="ECO:0000256" key="1">
    <source>
        <dbReference type="ARBA" id="ARBA00008894"/>
    </source>
</evidence>
<evidence type="ECO:0000313" key="12">
    <source>
        <dbReference type="EMBL" id="BAD33147.1"/>
    </source>
</evidence>
<evidence type="ECO:0000256" key="3">
    <source>
        <dbReference type="ARBA" id="ARBA00022737"/>
    </source>
</evidence>
<dbReference type="Gene3D" id="1.10.10.10">
    <property type="entry name" value="Winged helix-like DNA-binding domain superfamily/Winged helix DNA-binding domain"/>
    <property type="match status" value="1"/>
</dbReference>
<evidence type="ECO:0000259" key="9">
    <source>
        <dbReference type="Pfam" id="PF18052"/>
    </source>
</evidence>
<dbReference type="CDD" id="cd14798">
    <property type="entry name" value="RX-CC_like"/>
    <property type="match status" value="1"/>
</dbReference>
<dbReference type="iPTMnet" id="Q69U98"/>
<reference evidence="13" key="2">
    <citation type="journal article" date="2008" name="Nucleic Acids Res.">
        <title>The rice annotation project database (RAP-DB): 2008 update.</title>
        <authorList>
            <consortium name="The rice annotation project (RAP)"/>
        </authorList>
    </citation>
    <scope>GENOME REANNOTATION</scope>
    <source>
        <strain evidence="13">cv. Nipponbare</strain>
    </source>
</reference>
<dbReference type="InterPro" id="IPR055414">
    <property type="entry name" value="LRR_R13L4/SHOC2-like"/>
</dbReference>
<keyword evidence="5" id="KW-0611">Plant defense</keyword>